<evidence type="ECO:0000313" key="3">
    <source>
        <dbReference type="Proteomes" id="UP000274920"/>
    </source>
</evidence>
<dbReference type="Pfam" id="PF08011">
    <property type="entry name" value="PDDEXK_9"/>
    <property type="match status" value="1"/>
</dbReference>
<dbReference type="Gene3D" id="3.40.50.300">
    <property type="entry name" value="P-loop containing nucleotide triphosphate hydrolases"/>
    <property type="match status" value="1"/>
</dbReference>
<dbReference type="InterPro" id="IPR027417">
    <property type="entry name" value="P-loop_NTPase"/>
</dbReference>
<dbReference type="EMBL" id="RHJS01000002">
    <property type="protein sequence ID" value="RRK30369.1"/>
    <property type="molecule type" value="Genomic_DNA"/>
</dbReference>
<sequence length="536" mass="62210">MGLYLNSIAPYNQYKMITEEPYFVDKSAMLEELIPALGREQRFFCITRPRRFGKTIIANMIGAYFGRAKDSHDIFDKLEIAGAKQYSKHLNQYDVIYIDFSEIPSGCGHYKNYISRIENGIYQDLRASYPELELDSDQAVWDILSLIFEKTEQKFLFVIDEWDALFYMPFIQEEDKVSYLLFLRSLLKGKSYVEFAYMTGILPIAKYSDGSELNMFLEYDMATKIRFGEYFGFSESEVDELFERYTENTEKPRIGRNELAEWYDGYHTAMGECLYNPRSVVSALSNNQLAGYWTGSGTYDSVFYYIKNNIEDVRDDLGLMVSGEHVEARMQEYAATAEELVTKDQIYSAMVVYGLLTYEDGEVFIPNKELMMKYEEMLMNRESLGYVHRLARISSNMLKATLARDTKTMTEILQYAHDTETPILSYNHETELSAVVNLVYLAARDKYRVEREDKAGKGFVDFIFYPKRKGQDGIILELKVDQTPEEAIRQIKDKGYGMRFQGKIGELPEYTGRVLAVGIGYSRETKEHACKVEWLE</sequence>
<feature type="domain" description="AAA-ATPase-like" evidence="1">
    <location>
        <begin position="15"/>
        <end position="207"/>
    </location>
</feature>
<protein>
    <recommendedName>
        <fullName evidence="1">AAA-ATPase-like domain-containing protein</fullName>
    </recommendedName>
</protein>
<keyword evidence="3" id="KW-1185">Reference proteome</keyword>
<organism evidence="2 3">
    <name type="scientific">Schaedlerella arabinosiphila</name>
    <dbReference type="NCBI Taxonomy" id="2044587"/>
    <lineage>
        <taxon>Bacteria</taxon>
        <taxon>Bacillati</taxon>
        <taxon>Bacillota</taxon>
        <taxon>Clostridia</taxon>
        <taxon>Lachnospirales</taxon>
        <taxon>Lachnospiraceae</taxon>
        <taxon>Schaedlerella</taxon>
    </lineage>
</organism>
<dbReference type="InterPro" id="IPR012547">
    <property type="entry name" value="PDDEXK_9"/>
</dbReference>
<dbReference type="InterPro" id="IPR018631">
    <property type="entry name" value="AAA-ATPase-like_dom"/>
</dbReference>
<dbReference type="SUPFAM" id="SSF52540">
    <property type="entry name" value="P-loop containing nucleoside triphosphate hydrolases"/>
    <property type="match status" value="1"/>
</dbReference>
<gene>
    <name evidence="2" type="ORF">EBB54_02480</name>
</gene>
<dbReference type="Pfam" id="PF09820">
    <property type="entry name" value="AAA-ATPase_like"/>
    <property type="match status" value="1"/>
</dbReference>
<accession>A0A3R8LCM4</accession>
<reference evidence="2" key="1">
    <citation type="submission" date="2018-10" db="EMBL/GenBank/DDBJ databases">
        <title>Schaedlerella arabinophila gen. nov. sp. nov., isolated from the mouse intestinal tract and comparative analysis with the genome of the closely related altered Schaedler flora strain ASF502.</title>
        <authorList>
            <person name="Miyake S."/>
            <person name="Soh M."/>
            <person name="Seedorf H."/>
        </authorList>
    </citation>
    <scope>NUCLEOTIDE SEQUENCE [LARGE SCALE GENOMIC DNA]</scope>
    <source>
        <strain evidence="2">DSM 106076</strain>
    </source>
</reference>
<evidence type="ECO:0000259" key="1">
    <source>
        <dbReference type="Pfam" id="PF09820"/>
    </source>
</evidence>
<dbReference type="PANTHER" id="PTHR34825">
    <property type="entry name" value="CONSERVED PROTEIN, WITH A WEAK D-GALACTARATE DEHYDRATASE/ALTRONATE HYDROLASE DOMAIN"/>
    <property type="match status" value="1"/>
</dbReference>
<evidence type="ECO:0000313" key="2">
    <source>
        <dbReference type="EMBL" id="RRK30369.1"/>
    </source>
</evidence>
<dbReference type="PANTHER" id="PTHR34825:SF1">
    <property type="entry name" value="AAA-ATPASE-LIKE DOMAIN-CONTAINING PROTEIN"/>
    <property type="match status" value="1"/>
</dbReference>
<dbReference type="AlphaFoldDB" id="A0A3R8LCM4"/>
<name>A0A3R8LCM4_9FIRM</name>
<proteinExistence type="predicted"/>
<dbReference type="RefSeq" id="WP_125126203.1">
    <property type="nucleotide sequence ID" value="NZ_RHJS01000002.1"/>
</dbReference>
<comment type="caution">
    <text evidence="2">The sequence shown here is derived from an EMBL/GenBank/DDBJ whole genome shotgun (WGS) entry which is preliminary data.</text>
</comment>
<dbReference type="Proteomes" id="UP000274920">
    <property type="component" value="Unassembled WGS sequence"/>
</dbReference>